<dbReference type="RefSeq" id="WP_146294767.1">
    <property type="nucleotide sequence ID" value="NZ_CP042326.1"/>
</dbReference>
<dbReference type="Proteomes" id="UP000318453">
    <property type="component" value="Chromosome"/>
</dbReference>
<name>A0A5B8NKX4_9CHRO</name>
<feature type="region of interest" description="Disordered" evidence="1">
    <location>
        <begin position="73"/>
        <end position="99"/>
    </location>
</feature>
<feature type="compositionally biased region" description="Polar residues" evidence="1">
    <location>
        <begin position="89"/>
        <end position="99"/>
    </location>
</feature>
<feature type="region of interest" description="Disordered" evidence="1">
    <location>
        <begin position="1"/>
        <end position="21"/>
    </location>
</feature>
<gene>
    <name evidence="3" type="ORF">FRE64_03965</name>
</gene>
<proteinExistence type="predicted"/>
<keyword evidence="2" id="KW-1133">Transmembrane helix</keyword>
<evidence type="ECO:0000256" key="2">
    <source>
        <dbReference type="SAM" id="Phobius"/>
    </source>
</evidence>
<evidence type="ECO:0000256" key="1">
    <source>
        <dbReference type="SAM" id="MobiDB-lite"/>
    </source>
</evidence>
<reference evidence="3" key="1">
    <citation type="submission" date="2019-08" db="EMBL/GenBank/DDBJ databases">
        <title>Carotenoids and Carotenoid Binding Proteins in the Halophilic Cyanobacterium Euhalothece sp. ZM00.</title>
        <authorList>
            <person name="Cho S.M."/>
            <person name="Song J.Y."/>
            <person name="Park Y.-I."/>
        </authorList>
    </citation>
    <scope>NUCLEOTIDE SEQUENCE [LARGE SCALE GENOMIC DNA]</scope>
    <source>
        <strain evidence="3">Z-M001</strain>
    </source>
</reference>
<feature type="transmembrane region" description="Helical" evidence="2">
    <location>
        <begin position="137"/>
        <end position="161"/>
    </location>
</feature>
<dbReference type="AlphaFoldDB" id="A0A5B8NKX4"/>
<dbReference type="KEGG" id="enn:FRE64_03965"/>
<keyword evidence="2" id="KW-0812">Transmembrane</keyword>
<feature type="compositionally biased region" description="Polar residues" evidence="1">
    <location>
        <begin position="1"/>
        <end position="19"/>
    </location>
</feature>
<evidence type="ECO:0000313" key="4">
    <source>
        <dbReference type="Proteomes" id="UP000318453"/>
    </source>
</evidence>
<accession>A0A5B8NKX4</accession>
<keyword evidence="2" id="KW-0472">Membrane</keyword>
<evidence type="ECO:0000313" key="3">
    <source>
        <dbReference type="EMBL" id="QDZ39161.1"/>
    </source>
</evidence>
<protein>
    <submittedName>
        <fullName evidence="3">Uncharacterized protein</fullName>
    </submittedName>
</protein>
<keyword evidence="4" id="KW-1185">Reference proteome</keyword>
<dbReference type="OrthoDB" id="425114at2"/>
<organism evidence="3 4">
    <name type="scientific">Euhalothece natronophila Z-M001</name>
    <dbReference type="NCBI Taxonomy" id="522448"/>
    <lineage>
        <taxon>Bacteria</taxon>
        <taxon>Bacillati</taxon>
        <taxon>Cyanobacteriota</taxon>
        <taxon>Cyanophyceae</taxon>
        <taxon>Oscillatoriophycideae</taxon>
        <taxon>Chroococcales</taxon>
        <taxon>Halothecacae</taxon>
        <taxon>Halothece cluster</taxon>
        <taxon>Euhalothece</taxon>
    </lineage>
</organism>
<dbReference type="EMBL" id="CP042326">
    <property type="protein sequence ID" value="QDZ39161.1"/>
    <property type="molecule type" value="Genomic_DNA"/>
</dbReference>
<sequence length="169" mass="19342">MTSHPRYQSISTPSQQKNLPTVPMSVYRELAGELQATKNQLDNLKQENQHLYQQNQSLRLEISKLSQSVERLESILSDEQSPSPPSHFWRSNSPDSQQVDLDREGAVEYLPESETLFTEQTESYPRKKRDNSTSEEVNGWLVIAVILMIIVTFTGIGYMVVQPLMNNND</sequence>